<accession>A0A9Q1IAP4</accession>
<keyword evidence="2" id="KW-1185">Reference proteome</keyword>
<reference evidence="1" key="1">
    <citation type="journal article" date="2023" name="Science">
        <title>Genome structures resolve the early diversification of teleost fishes.</title>
        <authorList>
            <person name="Parey E."/>
            <person name="Louis A."/>
            <person name="Montfort J."/>
            <person name="Bouchez O."/>
            <person name="Roques C."/>
            <person name="Iampietro C."/>
            <person name="Lluch J."/>
            <person name="Castinel A."/>
            <person name="Donnadieu C."/>
            <person name="Desvignes T."/>
            <person name="Floi Bucao C."/>
            <person name="Jouanno E."/>
            <person name="Wen M."/>
            <person name="Mejri S."/>
            <person name="Dirks R."/>
            <person name="Jansen H."/>
            <person name="Henkel C."/>
            <person name="Chen W.J."/>
            <person name="Zahm M."/>
            <person name="Cabau C."/>
            <person name="Klopp C."/>
            <person name="Thompson A.W."/>
            <person name="Robinson-Rechavi M."/>
            <person name="Braasch I."/>
            <person name="Lecointre G."/>
            <person name="Bobe J."/>
            <person name="Postlethwait J.H."/>
            <person name="Berthelot C."/>
            <person name="Roest Crollius H."/>
            <person name="Guiguen Y."/>
        </authorList>
    </citation>
    <scope>NUCLEOTIDE SEQUENCE</scope>
    <source>
        <strain evidence="1">WJC10195</strain>
    </source>
</reference>
<evidence type="ECO:0000313" key="2">
    <source>
        <dbReference type="Proteomes" id="UP001152622"/>
    </source>
</evidence>
<gene>
    <name evidence="1" type="ORF">SKAU_G00424910</name>
</gene>
<name>A0A9Q1IAP4_SYNKA</name>
<dbReference type="Proteomes" id="UP001152622">
    <property type="component" value="Unassembled WGS sequence"/>
</dbReference>
<proteinExistence type="predicted"/>
<protein>
    <submittedName>
        <fullName evidence="1">Uncharacterized protein</fullName>
    </submittedName>
</protein>
<organism evidence="1 2">
    <name type="scientific">Synaphobranchus kaupii</name>
    <name type="common">Kaup's arrowtooth eel</name>
    <dbReference type="NCBI Taxonomy" id="118154"/>
    <lineage>
        <taxon>Eukaryota</taxon>
        <taxon>Metazoa</taxon>
        <taxon>Chordata</taxon>
        <taxon>Craniata</taxon>
        <taxon>Vertebrata</taxon>
        <taxon>Euteleostomi</taxon>
        <taxon>Actinopterygii</taxon>
        <taxon>Neopterygii</taxon>
        <taxon>Teleostei</taxon>
        <taxon>Anguilliformes</taxon>
        <taxon>Synaphobranchidae</taxon>
        <taxon>Synaphobranchus</taxon>
    </lineage>
</organism>
<comment type="caution">
    <text evidence="1">The sequence shown here is derived from an EMBL/GenBank/DDBJ whole genome shotgun (WGS) entry which is preliminary data.</text>
</comment>
<dbReference type="EMBL" id="JAINUF010000025">
    <property type="protein sequence ID" value="KAJ8332702.1"/>
    <property type="molecule type" value="Genomic_DNA"/>
</dbReference>
<sequence>MERCLVAEVKGHAFPVALCKGLIADDPLPFPAVISPATEAAFRSAVITAQLQGTQAEDRGIHQRLKSLLGLLLPSLRTHPSCRYEVTDQQTAAIKGPAALTKKSSRIKPRPRCPAPIPREPLCPRLTGDWLCDPSRSAGRLYADLPVCRVKVGESGNATVPWRMDLWQTAHRAPGYSW</sequence>
<dbReference type="AlphaFoldDB" id="A0A9Q1IAP4"/>
<evidence type="ECO:0000313" key="1">
    <source>
        <dbReference type="EMBL" id="KAJ8332702.1"/>
    </source>
</evidence>